<reference evidence="9" key="2">
    <citation type="journal article" date="2014" name="Nat. Commun.">
        <title>The cavefish genome reveals candidate genes for eye loss.</title>
        <authorList>
            <person name="McGaugh S.E."/>
            <person name="Gross J.B."/>
            <person name="Aken B."/>
            <person name="Blin M."/>
            <person name="Borowsky R."/>
            <person name="Chalopin D."/>
            <person name="Hinaux H."/>
            <person name="Jeffery W.R."/>
            <person name="Keene A."/>
            <person name="Ma L."/>
            <person name="Minx P."/>
            <person name="Murphy D."/>
            <person name="O'Quin K.E."/>
            <person name="Retaux S."/>
            <person name="Rohner N."/>
            <person name="Searle S.M."/>
            <person name="Stahl B.A."/>
            <person name="Tabin C."/>
            <person name="Volff J.N."/>
            <person name="Yoshizawa M."/>
            <person name="Warren W.C."/>
        </authorList>
    </citation>
    <scope>NUCLEOTIDE SEQUENCE [LARGE SCALE GENOMIC DNA]</scope>
    <source>
        <strain evidence="9">female</strain>
    </source>
</reference>
<dbReference type="PANTHER" id="PTHR14003:SF23">
    <property type="entry name" value="ZINC FINGER PROTEIN 143"/>
    <property type="match status" value="1"/>
</dbReference>
<dbReference type="GO" id="GO:0000785">
    <property type="term" value="C:chromatin"/>
    <property type="evidence" value="ECO:0007669"/>
    <property type="project" value="TreeGrafter"/>
</dbReference>
<keyword evidence="9" id="KW-1185">Reference proteome</keyword>
<dbReference type="GO" id="GO:0005667">
    <property type="term" value="C:transcription regulator complex"/>
    <property type="evidence" value="ECO:0007669"/>
    <property type="project" value="TreeGrafter"/>
</dbReference>
<dbReference type="SMART" id="SM00355">
    <property type="entry name" value="ZnF_C2H2"/>
    <property type="match status" value="4"/>
</dbReference>
<dbReference type="Proteomes" id="UP000018467">
    <property type="component" value="Unassembled WGS sequence"/>
</dbReference>
<dbReference type="PROSITE" id="PS50157">
    <property type="entry name" value="ZINC_FINGER_C2H2_2"/>
    <property type="match status" value="4"/>
</dbReference>
<keyword evidence="2" id="KW-0677">Repeat</keyword>
<reference evidence="9" key="1">
    <citation type="submission" date="2013-03" db="EMBL/GenBank/DDBJ databases">
        <authorList>
            <person name="Jeffery W."/>
            <person name="Warren W."/>
            <person name="Wilson R.K."/>
        </authorList>
    </citation>
    <scope>NUCLEOTIDE SEQUENCE</scope>
    <source>
        <strain evidence="9">female</strain>
    </source>
</reference>
<dbReference type="InterPro" id="IPR036236">
    <property type="entry name" value="Znf_C2H2_sf"/>
</dbReference>
<dbReference type="InParanoid" id="A0A3B1IL92"/>
<keyword evidence="4" id="KW-0862">Zinc</keyword>
<accession>A0A3B1IL92</accession>
<dbReference type="GO" id="GO:0000981">
    <property type="term" value="F:DNA-binding transcription factor activity, RNA polymerase II-specific"/>
    <property type="evidence" value="ECO:0007669"/>
    <property type="project" value="TreeGrafter"/>
</dbReference>
<evidence type="ECO:0000256" key="6">
    <source>
        <dbReference type="PROSITE-ProRule" id="PRU00042"/>
    </source>
</evidence>
<dbReference type="GeneTree" id="ENSGT01150000286939"/>
<keyword evidence="5" id="KW-0539">Nucleus</keyword>
<evidence type="ECO:0000256" key="1">
    <source>
        <dbReference type="ARBA" id="ARBA00022723"/>
    </source>
</evidence>
<reference evidence="8" key="4">
    <citation type="submission" date="2025-09" db="UniProtKB">
        <authorList>
            <consortium name="Ensembl"/>
        </authorList>
    </citation>
    <scope>IDENTIFICATION</scope>
</reference>
<proteinExistence type="predicted"/>
<dbReference type="GO" id="GO:0000978">
    <property type="term" value="F:RNA polymerase II cis-regulatory region sequence-specific DNA binding"/>
    <property type="evidence" value="ECO:0007669"/>
    <property type="project" value="TreeGrafter"/>
</dbReference>
<sequence length="185" mass="20479">MGPAGHYGGVVGVLGEPDGLAAVLQGGSDQSFLQENGASEQQNLGFVDSFTGVSLDHVSWICDRQVHSNQTPSGPSDCAVCGKSFSHTWQLKHHERVHAEERVYRCGRCGRQFPQLCRLKRHERVHTGEKPFRCSKCGKHFSQANNLKVHQSVHTGERRFSCAQCGKNFSFLSNLIRHKALHSGK</sequence>
<protein>
    <recommendedName>
        <fullName evidence="7">C2H2-type domain-containing protein</fullName>
    </recommendedName>
</protein>
<evidence type="ECO:0000313" key="9">
    <source>
        <dbReference type="Proteomes" id="UP000018467"/>
    </source>
</evidence>
<feature type="domain" description="C2H2-type" evidence="7">
    <location>
        <begin position="104"/>
        <end position="131"/>
    </location>
</feature>
<evidence type="ECO:0000256" key="4">
    <source>
        <dbReference type="ARBA" id="ARBA00022833"/>
    </source>
</evidence>
<dbReference type="PROSITE" id="PS00028">
    <property type="entry name" value="ZINC_FINGER_C2H2_1"/>
    <property type="match status" value="4"/>
</dbReference>
<name>A0A3B1IL92_ASTMX</name>
<evidence type="ECO:0000256" key="2">
    <source>
        <dbReference type="ARBA" id="ARBA00022737"/>
    </source>
</evidence>
<dbReference type="Gene3D" id="3.30.160.60">
    <property type="entry name" value="Classic Zinc Finger"/>
    <property type="match status" value="4"/>
</dbReference>
<reference evidence="8" key="3">
    <citation type="submission" date="2025-08" db="UniProtKB">
        <authorList>
            <consortium name="Ensembl"/>
        </authorList>
    </citation>
    <scope>IDENTIFICATION</scope>
</reference>
<evidence type="ECO:0000256" key="3">
    <source>
        <dbReference type="ARBA" id="ARBA00022771"/>
    </source>
</evidence>
<dbReference type="GO" id="GO:0008270">
    <property type="term" value="F:zinc ion binding"/>
    <property type="evidence" value="ECO:0007669"/>
    <property type="project" value="UniProtKB-KW"/>
</dbReference>
<dbReference type="Pfam" id="PF00096">
    <property type="entry name" value="zf-C2H2"/>
    <property type="match status" value="4"/>
</dbReference>
<dbReference type="SUPFAM" id="SSF57667">
    <property type="entry name" value="beta-beta-alpha zinc fingers"/>
    <property type="match status" value="2"/>
</dbReference>
<feature type="domain" description="C2H2-type" evidence="7">
    <location>
        <begin position="160"/>
        <end position="185"/>
    </location>
</feature>
<organism evidence="8 9">
    <name type="scientific">Astyanax mexicanus</name>
    <name type="common">Blind cave fish</name>
    <name type="synonym">Astyanax fasciatus mexicanus</name>
    <dbReference type="NCBI Taxonomy" id="7994"/>
    <lineage>
        <taxon>Eukaryota</taxon>
        <taxon>Metazoa</taxon>
        <taxon>Chordata</taxon>
        <taxon>Craniata</taxon>
        <taxon>Vertebrata</taxon>
        <taxon>Euteleostomi</taxon>
        <taxon>Actinopterygii</taxon>
        <taxon>Neopterygii</taxon>
        <taxon>Teleostei</taxon>
        <taxon>Ostariophysi</taxon>
        <taxon>Characiformes</taxon>
        <taxon>Characoidei</taxon>
        <taxon>Acestrorhamphidae</taxon>
        <taxon>Acestrorhamphinae</taxon>
        <taxon>Astyanax</taxon>
    </lineage>
</organism>
<feature type="domain" description="C2H2-type" evidence="7">
    <location>
        <begin position="76"/>
        <end position="103"/>
    </location>
</feature>
<dbReference type="Ensembl" id="ENSAMXT00000055362.1">
    <property type="protein sequence ID" value="ENSAMXP00000030723.1"/>
    <property type="gene ID" value="ENSAMXG00000029112.1"/>
</dbReference>
<evidence type="ECO:0000313" key="8">
    <source>
        <dbReference type="Ensembl" id="ENSAMXP00000030723.1"/>
    </source>
</evidence>
<dbReference type="InterPro" id="IPR013087">
    <property type="entry name" value="Znf_C2H2_type"/>
</dbReference>
<keyword evidence="3 6" id="KW-0863">Zinc-finger</keyword>
<keyword evidence="1" id="KW-0479">Metal-binding</keyword>
<dbReference type="Bgee" id="ENSAMXG00000029112">
    <property type="expression patterns" value="Expressed in zone of skin and 14 other cell types or tissues"/>
</dbReference>
<evidence type="ECO:0000256" key="5">
    <source>
        <dbReference type="ARBA" id="ARBA00023242"/>
    </source>
</evidence>
<dbReference type="PANTHER" id="PTHR14003">
    <property type="entry name" value="TRANSCRIPTIONAL REPRESSOR PROTEIN YY"/>
    <property type="match status" value="1"/>
</dbReference>
<dbReference type="AlphaFoldDB" id="A0A3B1IL92"/>
<evidence type="ECO:0000259" key="7">
    <source>
        <dbReference type="PROSITE" id="PS50157"/>
    </source>
</evidence>
<feature type="domain" description="C2H2-type" evidence="7">
    <location>
        <begin position="132"/>
        <end position="159"/>
    </location>
</feature>
<dbReference type="GO" id="GO:0031519">
    <property type="term" value="C:PcG protein complex"/>
    <property type="evidence" value="ECO:0007669"/>
    <property type="project" value="TreeGrafter"/>
</dbReference>